<keyword evidence="3" id="KW-1185">Reference proteome</keyword>
<evidence type="ECO:0008006" key="4">
    <source>
        <dbReference type="Google" id="ProtNLM"/>
    </source>
</evidence>
<dbReference type="AlphaFoldDB" id="A0A8J3HZJ5"/>
<gene>
    <name evidence="2" type="ORF">KSX_20460</name>
</gene>
<protein>
    <recommendedName>
        <fullName evidence="4">DUF4177 domain-containing protein</fullName>
    </recommendedName>
</protein>
<feature type="region of interest" description="Disordered" evidence="1">
    <location>
        <begin position="69"/>
        <end position="101"/>
    </location>
</feature>
<sequence length="101" mass="11402">MSQWAYKVVYIDYRGRISCEGQETLIGPQERRSAFARRYLNELGKESWELVSLQPLTSNSAYYLFKRPAQEGDYNEPTATNTTSEQPSSETPSGGPTIETA</sequence>
<dbReference type="Proteomes" id="UP000612362">
    <property type="component" value="Unassembled WGS sequence"/>
</dbReference>
<evidence type="ECO:0000313" key="2">
    <source>
        <dbReference type="EMBL" id="GHO43883.1"/>
    </source>
</evidence>
<accession>A0A8J3HZJ5</accession>
<dbReference type="EMBL" id="BNJF01000001">
    <property type="protein sequence ID" value="GHO43883.1"/>
    <property type="molecule type" value="Genomic_DNA"/>
</dbReference>
<organism evidence="2 3">
    <name type="scientific">Ktedonospora formicarum</name>
    <dbReference type="NCBI Taxonomy" id="2778364"/>
    <lineage>
        <taxon>Bacteria</taxon>
        <taxon>Bacillati</taxon>
        <taxon>Chloroflexota</taxon>
        <taxon>Ktedonobacteria</taxon>
        <taxon>Ktedonobacterales</taxon>
        <taxon>Ktedonobacteraceae</taxon>
        <taxon>Ktedonospora</taxon>
    </lineage>
</organism>
<feature type="compositionally biased region" description="Low complexity" evidence="1">
    <location>
        <begin position="82"/>
        <end position="101"/>
    </location>
</feature>
<evidence type="ECO:0000256" key="1">
    <source>
        <dbReference type="SAM" id="MobiDB-lite"/>
    </source>
</evidence>
<proteinExistence type="predicted"/>
<reference evidence="2" key="1">
    <citation type="submission" date="2020-10" db="EMBL/GenBank/DDBJ databases">
        <title>Taxonomic study of unclassified bacteria belonging to the class Ktedonobacteria.</title>
        <authorList>
            <person name="Yabe S."/>
            <person name="Wang C.M."/>
            <person name="Zheng Y."/>
            <person name="Sakai Y."/>
            <person name="Cavaletti L."/>
            <person name="Monciardini P."/>
            <person name="Donadio S."/>
        </authorList>
    </citation>
    <scope>NUCLEOTIDE SEQUENCE</scope>
    <source>
        <strain evidence="2">SOSP1-1</strain>
    </source>
</reference>
<evidence type="ECO:0000313" key="3">
    <source>
        <dbReference type="Proteomes" id="UP000612362"/>
    </source>
</evidence>
<name>A0A8J3HZJ5_9CHLR</name>
<comment type="caution">
    <text evidence="2">The sequence shown here is derived from an EMBL/GenBank/DDBJ whole genome shotgun (WGS) entry which is preliminary data.</text>
</comment>
<dbReference type="RefSeq" id="WP_220193329.1">
    <property type="nucleotide sequence ID" value="NZ_BNJF01000001.1"/>
</dbReference>